<accession>A0A9W5Y4I1</accession>
<dbReference type="InterPro" id="IPR041657">
    <property type="entry name" value="HTH_17"/>
</dbReference>
<dbReference type="InterPro" id="IPR010093">
    <property type="entry name" value="SinI_DNA-bd"/>
</dbReference>
<dbReference type="RefSeq" id="WP_261853273.1">
    <property type="nucleotide sequence ID" value="NZ_BQXY01000005.1"/>
</dbReference>
<reference evidence="2" key="1">
    <citation type="journal article" date="2023" name="Int. J. Syst. Evol. Microbiol.">
        <title>&lt;i&gt;Clostridium folliculivorans&lt;/i&gt; sp. nov., isolated from soil samples of an organic paddy in Japan.</title>
        <authorList>
            <person name="Tazawa J."/>
            <person name="Kobayashi H."/>
            <person name="Tanizawa Y."/>
            <person name="Uchino A."/>
            <person name="Tanaka F."/>
            <person name="Urashima Y."/>
            <person name="Miura S."/>
            <person name="Sakamoto M."/>
            <person name="Ohkuma M."/>
            <person name="Tohno M."/>
        </authorList>
    </citation>
    <scope>NUCLEOTIDE SEQUENCE</scope>
    <source>
        <strain evidence="2">D1-1</strain>
    </source>
</reference>
<keyword evidence="3" id="KW-1185">Reference proteome</keyword>
<sequence>MEEKLYTIDQVAEILGMHHKTIRKFITEGKLRAAKVGKQWRISGHDLSLFMENSDIQIDRTKEEENLIEFSTSKSTSSNSQNKINVSSVVDINELNIDEYNRISNSLLALMNSKDPNLGLSTIKMQYSEKENRLRVLLWGDIKFTEEVLSFIKLLTEK</sequence>
<protein>
    <submittedName>
        <fullName evidence="2">2-hydroxyacid dehydrogenase</fullName>
    </submittedName>
</protein>
<evidence type="ECO:0000313" key="2">
    <source>
        <dbReference type="EMBL" id="GKU26363.1"/>
    </source>
</evidence>
<dbReference type="Pfam" id="PF12728">
    <property type="entry name" value="HTH_17"/>
    <property type="match status" value="1"/>
</dbReference>
<proteinExistence type="predicted"/>
<dbReference type="SUPFAM" id="SSF46955">
    <property type="entry name" value="Putative DNA-binding domain"/>
    <property type="match status" value="1"/>
</dbReference>
<dbReference type="EMBL" id="BQXY01000005">
    <property type="protein sequence ID" value="GKU26363.1"/>
    <property type="molecule type" value="Genomic_DNA"/>
</dbReference>
<organism evidence="2 3">
    <name type="scientific">Clostridium folliculivorans</name>
    <dbReference type="NCBI Taxonomy" id="2886038"/>
    <lineage>
        <taxon>Bacteria</taxon>
        <taxon>Bacillati</taxon>
        <taxon>Bacillota</taxon>
        <taxon>Clostridia</taxon>
        <taxon>Eubacteriales</taxon>
        <taxon>Clostridiaceae</taxon>
        <taxon>Clostridium</taxon>
    </lineage>
</organism>
<dbReference type="InterPro" id="IPR009061">
    <property type="entry name" value="DNA-bd_dom_put_sf"/>
</dbReference>
<dbReference type="NCBIfam" id="TIGR01764">
    <property type="entry name" value="excise"/>
    <property type="match status" value="1"/>
</dbReference>
<name>A0A9W5Y4I1_9CLOT</name>
<dbReference type="AlphaFoldDB" id="A0A9W5Y4I1"/>
<dbReference type="GO" id="GO:0003677">
    <property type="term" value="F:DNA binding"/>
    <property type="evidence" value="ECO:0007669"/>
    <property type="project" value="InterPro"/>
</dbReference>
<comment type="caution">
    <text evidence="2">The sequence shown here is derived from an EMBL/GenBank/DDBJ whole genome shotgun (WGS) entry which is preliminary data.</text>
</comment>
<feature type="domain" description="Helix-turn-helix" evidence="1">
    <location>
        <begin position="5"/>
        <end position="53"/>
    </location>
</feature>
<gene>
    <name evidence="2" type="ORF">CFOLD11_31900</name>
</gene>
<evidence type="ECO:0000313" key="3">
    <source>
        <dbReference type="Proteomes" id="UP001057868"/>
    </source>
</evidence>
<evidence type="ECO:0000259" key="1">
    <source>
        <dbReference type="Pfam" id="PF12728"/>
    </source>
</evidence>
<dbReference type="Proteomes" id="UP001057868">
    <property type="component" value="Unassembled WGS sequence"/>
</dbReference>